<evidence type="ECO:0000256" key="3">
    <source>
        <dbReference type="ARBA" id="ARBA00023015"/>
    </source>
</evidence>
<dbReference type="EMBL" id="GL377568">
    <property type="protein sequence ID" value="EFJ35199.1"/>
    <property type="molecule type" value="Genomic_DNA"/>
</dbReference>
<evidence type="ECO:0000256" key="4">
    <source>
        <dbReference type="ARBA" id="ARBA00023125"/>
    </source>
</evidence>
<feature type="domain" description="Homeobox" evidence="10">
    <location>
        <begin position="237"/>
        <end position="293"/>
    </location>
</feature>
<protein>
    <submittedName>
        <fullName evidence="11">Uncharacterized protein BLH1-1</fullName>
    </submittedName>
</protein>
<evidence type="ECO:0000256" key="2">
    <source>
        <dbReference type="ARBA" id="ARBA00006454"/>
    </source>
</evidence>
<evidence type="ECO:0000256" key="6">
    <source>
        <dbReference type="ARBA" id="ARBA00023163"/>
    </source>
</evidence>
<gene>
    <name evidence="11" type="primary">BLH1-1</name>
    <name evidence="11" type="ORF">SELMODRAFT_80869</name>
</gene>
<evidence type="ECO:0000256" key="8">
    <source>
        <dbReference type="PROSITE-ProRule" id="PRU00108"/>
    </source>
</evidence>
<accession>D8QYH2</accession>
<dbReference type="FunCoup" id="D8QYH2">
    <property type="interactions" value="996"/>
</dbReference>
<dbReference type="Gramene" id="EFJ35199">
    <property type="protein sequence ID" value="EFJ35199"/>
    <property type="gene ID" value="SELMODRAFT_80869"/>
</dbReference>
<comment type="similarity">
    <text evidence="2">Belongs to the TALE/BELL homeobox family.</text>
</comment>
<dbReference type="SUPFAM" id="SSF46689">
    <property type="entry name" value="Homeodomain-like"/>
    <property type="match status" value="1"/>
</dbReference>
<proteinExistence type="inferred from homology"/>
<dbReference type="CDD" id="cd00086">
    <property type="entry name" value="homeodomain"/>
    <property type="match status" value="1"/>
</dbReference>
<dbReference type="PROSITE" id="PS50071">
    <property type="entry name" value="HOMEOBOX_2"/>
    <property type="match status" value="1"/>
</dbReference>
<keyword evidence="6" id="KW-0804">Transcription</keyword>
<sequence>MNSPGGSQDAKRGVGKLSGDLSHFRTSPRDGGASYVNLPSSAGTKHSYFDVAGPGPSAVSNSFSFVSGSRYLRAAQQLLDEVCSVGRGLKQSSKSKGSQQGLGGQSSPAAENVSVLTPDERQEYEGKKTKLLAMLQEVDRRYRQYYDQMQVVITSFDAVAGAGAATPYTALALQAMSRYFRCLRDAITGQIQTTCKALGEEDVTKSITSRPLTSRLRFIDQQIRQQRAYQQYGMLQQHAWRPQRGLPERSVSILRAWLFEHFLHPYPKDADKMMLARQTGLTRGQVSNWFINA</sequence>
<dbReference type="HOGENOM" id="CLU_011058_5_1_1"/>
<dbReference type="SMART" id="SM00574">
    <property type="entry name" value="POX"/>
    <property type="match status" value="1"/>
</dbReference>
<dbReference type="InterPro" id="IPR008422">
    <property type="entry name" value="KN_HD"/>
</dbReference>
<dbReference type="eggNOG" id="KOG0773">
    <property type="taxonomic scope" value="Eukaryota"/>
</dbReference>
<dbReference type="InterPro" id="IPR009057">
    <property type="entry name" value="Homeodomain-like_sf"/>
</dbReference>
<dbReference type="InterPro" id="IPR001356">
    <property type="entry name" value="HD"/>
</dbReference>
<dbReference type="GO" id="GO:0005634">
    <property type="term" value="C:nucleus"/>
    <property type="evidence" value="ECO:0000318"/>
    <property type="project" value="GO_Central"/>
</dbReference>
<dbReference type="PANTHER" id="PTHR11850">
    <property type="entry name" value="HOMEOBOX PROTEIN TRANSCRIPTION FACTORS"/>
    <property type="match status" value="1"/>
</dbReference>
<dbReference type="Pfam" id="PF07526">
    <property type="entry name" value="POX"/>
    <property type="match status" value="1"/>
</dbReference>
<evidence type="ECO:0000259" key="10">
    <source>
        <dbReference type="PROSITE" id="PS50071"/>
    </source>
</evidence>
<keyword evidence="4 8" id="KW-0238">DNA-binding</keyword>
<dbReference type="Pfam" id="PF05920">
    <property type="entry name" value="Homeobox_KN"/>
    <property type="match status" value="1"/>
</dbReference>
<organism evidence="12">
    <name type="scientific">Selaginella moellendorffii</name>
    <name type="common">Spikemoss</name>
    <dbReference type="NCBI Taxonomy" id="88036"/>
    <lineage>
        <taxon>Eukaryota</taxon>
        <taxon>Viridiplantae</taxon>
        <taxon>Streptophyta</taxon>
        <taxon>Embryophyta</taxon>
        <taxon>Tracheophyta</taxon>
        <taxon>Lycopodiopsida</taxon>
        <taxon>Selaginellales</taxon>
        <taxon>Selaginellaceae</taxon>
        <taxon>Selaginella</taxon>
    </lineage>
</organism>
<dbReference type="InterPro" id="IPR006563">
    <property type="entry name" value="POX_dom"/>
</dbReference>
<evidence type="ECO:0000256" key="7">
    <source>
        <dbReference type="ARBA" id="ARBA00023242"/>
    </source>
</evidence>
<dbReference type="InParanoid" id="D8QYH2"/>
<dbReference type="KEGG" id="smo:SELMODRAFT_80869"/>
<dbReference type="Gene3D" id="1.10.10.60">
    <property type="entry name" value="Homeodomain-like"/>
    <property type="match status" value="1"/>
</dbReference>
<feature type="non-terminal residue" evidence="11">
    <location>
        <position position="293"/>
    </location>
</feature>
<dbReference type="GO" id="GO:0006355">
    <property type="term" value="P:regulation of DNA-templated transcription"/>
    <property type="evidence" value="ECO:0007669"/>
    <property type="project" value="InterPro"/>
</dbReference>
<evidence type="ECO:0000256" key="5">
    <source>
        <dbReference type="ARBA" id="ARBA00023155"/>
    </source>
</evidence>
<name>D8QYH2_SELML</name>
<comment type="subcellular location">
    <subcellularLocation>
        <location evidence="1 8">Nucleus</location>
    </subcellularLocation>
</comment>
<dbReference type="AlphaFoldDB" id="D8QYH2"/>
<evidence type="ECO:0000313" key="12">
    <source>
        <dbReference type="Proteomes" id="UP000001514"/>
    </source>
</evidence>
<feature type="region of interest" description="Disordered" evidence="9">
    <location>
        <begin position="1"/>
        <end position="39"/>
    </location>
</feature>
<evidence type="ECO:0000313" key="11">
    <source>
        <dbReference type="EMBL" id="EFJ35199.1"/>
    </source>
</evidence>
<feature type="compositionally biased region" description="Low complexity" evidence="9">
    <location>
        <begin position="89"/>
        <end position="99"/>
    </location>
</feature>
<keyword evidence="7 8" id="KW-0539">Nucleus</keyword>
<keyword evidence="5 8" id="KW-0371">Homeobox</keyword>
<dbReference type="Proteomes" id="UP000001514">
    <property type="component" value="Unassembled WGS sequence"/>
</dbReference>
<dbReference type="OMA" id="EEYRYMG"/>
<keyword evidence="12" id="KW-1185">Reference proteome</keyword>
<evidence type="ECO:0000256" key="9">
    <source>
        <dbReference type="SAM" id="MobiDB-lite"/>
    </source>
</evidence>
<feature type="region of interest" description="Disordered" evidence="9">
    <location>
        <begin position="89"/>
        <end position="121"/>
    </location>
</feature>
<dbReference type="GO" id="GO:0003677">
    <property type="term" value="F:DNA binding"/>
    <property type="evidence" value="ECO:0007669"/>
    <property type="project" value="UniProtKB-UniRule"/>
</dbReference>
<evidence type="ECO:0000256" key="1">
    <source>
        <dbReference type="ARBA" id="ARBA00004123"/>
    </source>
</evidence>
<reference evidence="11 12" key="1">
    <citation type="journal article" date="2011" name="Science">
        <title>The Selaginella genome identifies genetic changes associated with the evolution of vascular plants.</title>
        <authorList>
            <person name="Banks J.A."/>
            <person name="Nishiyama T."/>
            <person name="Hasebe M."/>
            <person name="Bowman J.L."/>
            <person name="Gribskov M."/>
            <person name="dePamphilis C."/>
            <person name="Albert V.A."/>
            <person name="Aono N."/>
            <person name="Aoyama T."/>
            <person name="Ambrose B.A."/>
            <person name="Ashton N.W."/>
            <person name="Axtell M.J."/>
            <person name="Barker E."/>
            <person name="Barker M.S."/>
            <person name="Bennetzen J.L."/>
            <person name="Bonawitz N.D."/>
            <person name="Chapple C."/>
            <person name="Cheng C."/>
            <person name="Correa L.G."/>
            <person name="Dacre M."/>
            <person name="DeBarry J."/>
            <person name="Dreyer I."/>
            <person name="Elias M."/>
            <person name="Engstrom E.M."/>
            <person name="Estelle M."/>
            <person name="Feng L."/>
            <person name="Finet C."/>
            <person name="Floyd S.K."/>
            <person name="Frommer W.B."/>
            <person name="Fujita T."/>
            <person name="Gramzow L."/>
            <person name="Gutensohn M."/>
            <person name="Harholt J."/>
            <person name="Hattori M."/>
            <person name="Heyl A."/>
            <person name="Hirai T."/>
            <person name="Hiwatashi Y."/>
            <person name="Ishikawa M."/>
            <person name="Iwata M."/>
            <person name="Karol K.G."/>
            <person name="Koehler B."/>
            <person name="Kolukisaoglu U."/>
            <person name="Kubo M."/>
            <person name="Kurata T."/>
            <person name="Lalonde S."/>
            <person name="Li K."/>
            <person name="Li Y."/>
            <person name="Litt A."/>
            <person name="Lyons E."/>
            <person name="Manning G."/>
            <person name="Maruyama T."/>
            <person name="Michael T.P."/>
            <person name="Mikami K."/>
            <person name="Miyazaki S."/>
            <person name="Morinaga S."/>
            <person name="Murata T."/>
            <person name="Mueller-Roeber B."/>
            <person name="Nelson D.R."/>
            <person name="Obara M."/>
            <person name="Oguri Y."/>
            <person name="Olmstead R.G."/>
            <person name="Onodera N."/>
            <person name="Petersen B.L."/>
            <person name="Pils B."/>
            <person name="Prigge M."/>
            <person name="Rensing S.A."/>
            <person name="Riano-Pachon D.M."/>
            <person name="Roberts A.W."/>
            <person name="Sato Y."/>
            <person name="Scheller H.V."/>
            <person name="Schulz B."/>
            <person name="Schulz C."/>
            <person name="Shakirov E.V."/>
            <person name="Shibagaki N."/>
            <person name="Shinohara N."/>
            <person name="Shippen D.E."/>
            <person name="Soerensen I."/>
            <person name="Sotooka R."/>
            <person name="Sugimoto N."/>
            <person name="Sugita M."/>
            <person name="Sumikawa N."/>
            <person name="Tanurdzic M."/>
            <person name="Theissen G."/>
            <person name="Ulvskov P."/>
            <person name="Wakazuki S."/>
            <person name="Weng J.K."/>
            <person name="Willats W.W."/>
            <person name="Wipf D."/>
            <person name="Wolf P.G."/>
            <person name="Yang L."/>
            <person name="Zimmer A.D."/>
            <person name="Zhu Q."/>
            <person name="Mitros T."/>
            <person name="Hellsten U."/>
            <person name="Loque D."/>
            <person name="Otillar R."/>
            <person name="Salamov A."/>
            <person name="Schmutz J."/>
            <person name="Shapiro H."/>
            <person name="Lindquist E."/>
            <person name="Lucas S."/>
            <person name="Rokhsar D."/>
            <person name="Grigoriev I.V."/>
        </authorList>
    </citation>
    <scope>NUCLEOTIDE SEQUENCE [LARGE SCALE GENOMIC DNA]</scope>
</reference>
<dbReference type="InterPro" id="IPR050224">
    <property type="entry name" value="TALE_homeobox"/>
</dbReference>
<keyword evidence="3" id="KW-0805">Transcription regulation</keyword>